<dbReference type="NCBIfam" id="TIGR03527">
    <property type="entry name" value="selenium_YedF"/>
    <property type="match status" value="1"/>
</dbReference>
<evidence type="ECO:0000313" key="4">
    <source>
        <dbReference type="Proteomes" id="UP000001052"/>
    </source>
</evidence>
<dbReference type="InterPro" id="IPR001455">
    <property type="entry name" value="TusA-like"/>
</dbReference>
<dbReference type="SUPFAM" id="SSF75169">
    <property type="entry name" value="DsrEFH-like"/>
    <property type="match status" value="1"/>
</dbReference>
<protein>
    <submittedName>
        <fullName evidence="3">Selenium metabolism protein YedF</fullName>
    </submittedName>
</protein>
<gene>
    <name evidence="3" type="ordered locus">Dret_0807</name>
</gene>
<proteinExistence type="inferred from homology"/>
<reference evidence="3 4" key="2">
    <citation type="journal article" date="2010" name="Stand. Genomic Sci.">
        <title>Complete genome sequence of Desulfohalobium retbaense type strain (HR(100)).</title>
        <authorList>
            <person name="Spring S."/>
            <person name="Nolan M."/>
            <person name="Lapidus A."/>
            <person name="Glavina Del Rio T."/>
            <person name="Copeland A."/>
            <person name="Tice H."/>
            <person name="Cheng J.F."/>
            <person name="Lucas S."/>
            <person name="Land M."/>
            <person name="Chen F."/>
            <person name="Bruce D."/>
            <person name="Goodwin L."/>
            <person name="Pitluck S."/>
            <person name="Ivanova N."/>
            <person name="Mavromatis K."/>
            <person name="Mikhailova N."/>
            <person name="Pati A."/>
            <person name="Chen A."/>
            <person name="Palaniappan K."/>
            <person name="Hauser L."/>
            <person name="Chang Y.J."/>
            <person name="Jeffries C.D."/>
            <person name="Munk C."/>
            <person name="Kiss H."/>
            <person name="Chain P."/>
            <person name="Han C."/>
            <person name="Brettin T."/>
            <person name="Detter J.C."/>
            <person name="Schuler E."/>
            <person name="Goker M."/>
            <person name="Rohde M."/>
            <person name="Bristow J."/>
            <person name="Eisen J.A."/>
            <person name="Markowitz V."/>
            <person name="Hugenholtz P."/>
            <person name="Kyrpides N.C."/>
            <person name="Klenk H.P."/>
        </authorList>
    </citation>
    <scope>NUCLEOTIDE SEQUENCE [LARGE SCALE GENOMIC DNA]</scope>
    <source>
        <strain evidence="3 4">DSM 5692</strain>
    </source>
</reference>
<name>C8X101_DESRD</name>
<dbReference type="eggNOG" id="COG0425">
    <property type="taxonomic scope" value="Bacteria"/>
</dbReference>
<dbReference type="CDD" id="cd03421">
    <property type="entry name" value="SirA_like_N"/>
    <property type="match status" value="1"/>
</dbReference>
<sequence length="211" mass="22990">MAEIELDCQGLPCPQPVLQSKKTIESQQPETLLVTVDNEPAQHNVTRFLESQGYQIEAVEQNGAARCIKALRQGFQQTPQETCPVCAPMTEAEIKHVAENEQQLVLITSSCIGQGDDELGGGLMKNFLATLPEMGRDLWRLILLNAGVKLAVQDSPVLEELLALQSQGISILVCGTCLEHFGLLDHKQVGETTNMLDVVTSLQTASKVIKV</sequence>
<accession>C8X101</accession>
<dbReference type="Pfam" id="PF01206">
    <property type="entry name" value="TusA"/>
    <property type="match status" value="1"/>
</dbReference>
<reference evidence="4" key="1">
    <citation type="submission" date="2009-09" db="EMBL/GenBank/DDBJ databases">
        <title>The complete chromosome of Desulfohalobium retbaense DSM 5692.</title>
        <authorList>
            <consortium name="US DOE Joint Genome Institute (JGI-PGF)"/>
            <person name="Lucas S."/>
            <person name="Copeland A."/>
            <person name="Lapidus A."/>
            <person name="Glavina del Rio T."/>
            <person name="Dalin E."/>
            <person name="Tice H."/>
            <person name="Bruce D."/>
            <person name="Goodwin L."/>
            <person name="Pitluck S."/>
            <person name="Kyrpides N."/>
            <person name="Mavromatis K."/>
            <person name="Ivanova N."/>
            <person name="Mikhailova N."/>
            <person name="Munk A.C."/>
            <person name="Brettin T."/>
            <person name="Detter J.C."/>
            <person name="Han C."/>
            <person name="Tapia R."/>
            <person name="Larimer F."/>
            <person name="Land M."/>
            <person name="Hauser L."/>
            <person name="Markowitz V."/>
            <person name="Cheng J.-F."/>
            <person name="Hugenholtz P."/>
            <person name="Woyke T."/>
            <person name="Wu D."/>
            <person name="Spring S."/>
            <person name="Klenk H.-P."/>
            <person name="Eisen J.A."/>
        </authorList>
    </citation>
    <scope>NUCLEOTIDE SEQUENCE [LARGE SCALE GENOMIC DNA]</scope>
    <source>
        <strain evidence="4">DSM 5692</strain>
    </source>
</reference>
<dbReference type="RefSeq" id="WP_015751256.1">
    <property type="nucleotide sequence ID" value="NC_013223.1"/>
</dbReference>
<feature type="domain" description="UPF0033" evidence="2">
    <location>
        <begin position="4"/>
        <end position="63"/>
    </location>
</feature>
<evidence type="ECO:0000313" key="3">
    <source>
        <dbReference type="EMBL" id="ACV68098.1"/>
    </source>
</evidence>
<dbReference type="InterPro" id="IPR036868">
    <property type="entry name" value="TusA-like_sf"/>
</dbReference>
<dbReference type="EMBL" id="CP001734">
    <property type="protein sequence ID" value="ACV68098.1"/>
    <property type="molecule type" value="Genomic_DNA"/>
</dbReference>
<comment type="similarity">
    <text evidence="1">Belongs to the sulfur carrier protein TusA family.</text>
</comment>
<dbReference type="Proteomes" id="UP000001052">
    <property type="component" value="Chromosome"/>
</dbReference>
<keyword evidence="4" id="KW-1185">Reference proteome</keyword>
<evidence type="ECO:0000259" key="2">
    <source>
        <dbReference type="Pfam" id="PF01206"/>
    </source>
</evidence>
<evidence type="ECO:0000256" key="1">
    <source>
        <dbReference type="ARBA" id="ARBA00008984"/>
    </source>
</evidence>
<dbReference type="SUPFAM" id="SSF64307">
    <property type="entry name" value="SirA-like"/>
    <property type="match status" value="1"/>
</dbReference>
<dbReference type="HOGENOM" id="CLU_097491_0_0_7"/>
<dbReference type="PANTHER" id="PTHR33279">
    <property type="entry name" value="SULFUR CARRIER PROTEIN YEDF-RELATED"/>
    <property type="match status" value="1"/>
</dbReference>
<dbReference type="KEGG" id="drt:Dret_0807"/>
<dbReference type="InterPro" id="IPR027396">
    <property type="entry name" value="DsrEFH-like"/>
</dbReference>
<dbReference type="Gene3D" id="3.30.110.40">
    <property type="entry name" value="TusA-like domain"/>
    <property type="match status" value="1"/>
</dbReference>
<dbReference type="OrthoDB" id="9801500at2"/>
<dbReference type="STRING" id="485915.Dret_0807"/>
<dbReference type="PANTHER" id="PTHR33279:SF6">
    <property type="entry name" value="SULFUR CARRIER PROTEIN YEDF-RELATED"/>
    <property type="match status" value="1"/>
</dbReference>
<dbReference type="AlphaFoldDB" id="C8X101"/>
<dbReference type="InterPro" id="IPR019870">
    <property type="entry name" value="Se_metab_YedF"/>
</dbReference>
<organism evidence="3 4">
    <name type="scientific">Desulfohalobium retbaense (strain ATCC 49708 / DSM 5692 / JCM 16813 / HR100)</name>
    <dbReference type="NCBI Taxonomy" id="485915"/>
    <lineage>
        <taxon>Bacteria</taxon>
        <taxon>Pseudomonadati</taxon>
        <taxon>Thermodesulfobacteriota</taxon>
        <taxon>Desulfovibrionia</taxon>
        <taxon>Desulfovibrionales</taxon>
        <taxon>Desulfohalobiaceae</taxon>
        <taxon>Desulfohalobium</taxon>
    </lineage>
</organism>